<name>A0A6L8MY83_STRSU</name>
<evidence type="ECO:0000256" key="1">
    <source>
        <dbReference type="SAM" id="Coils"/>
    </source>
</evidence>
<dbReference type="AlphaFoldDB" id="A0A6L8MY83"/>
<feature type="coiled-coil region" evidence="1">
    <location>
        <begin position="18"/>
        <end position="52"/>
    </location>
</feature>
<sequence>MDERKLRRLKKVELLGIMLAQSRRIDELEKKVEEMERQLSEKRIKVENAGSLAEAAIQLTSIFEEAQKVADIYLTNLKNGNGGAYEMETD</sequence>
<keyword evidence="1" id="KW-0175">Coiled coil</keyword>
<accession>A0A6L8MY83</accession>
<gene>
    <name evidence="2" type="ORF">GLP18_08035</name>
</gene>
<protein>
    <submittedName>
        <fullName evidence="2">DNA repair protein</fullName>
    </submittedName>
</protein>
<evidence type="ECO:0000313" key="3">
    <source>
        <dbReference type="Proteomes" id="UP000483765"/>
    </source>
</evidence>
<organism evidence="2 3">
    <name type="scientific">Streptococcus suis</name>
    <dbReference type="NCBI Taxonomy" id="1307"/>
    <lineage>
        <taxon>Bacteria</taxon>
        <taxon>Bacillati</taxon>
        <taxon>Bacillota</taxon>
        <taxon>Bacilli</taxon>
        <taxon>Lactobacillales</taxon>
        <taxon>Streptococcaceae</taxon>
        <taxon>Streptococcus</taxon>
    </lineage>
</organism>
<dbReference type="Proteomes" id="UP000483765">
    <property type="component" value="Unassembled WGS sequence"/>
</dbReference>
<evidence type="ECO:0000313" key="2">
    <source>
        <dbReference type="EMBL" id="MYN70158.1"/>
    </source>
</evidence>
<reference evidence="2 3" key="1">
    <citation type="submission" date="2019-11" db="EMBL/GenBank/DDBJ databases">
        <title>Divergent Streptococcus suis from cattle.</title>
        <authorList>
            <person name="Williamson C."/>
        </authorList>
    </citation>
    <scope>NUCLEOTIDE SEQUENCE [LARGE SCALE GENOMIC DNA]</scope>
    <source>
        <strain evidence="2 3">10-36905</strain>
    </source>
</reference>
<dbReference type="RefSeq" id="WP_160864352.1">
    <property type="nucleotide sequence ID" value="NZ_WNXH01000013.1"/>
</dbReference>
<dbReference type="EMBL" id="WNXH01000013">
    <property type="protein sequence ID" value="MYN70158.1"/>
    <property type="molecule type" value="Genomic_DNA"/>
</dbReference>
<proteinExistence type="predicted"/>
<comment type="caution">
    <text evidence="2">The sequence shown here is derived from an EMBL/GenBank/DDBJ whole genome shotgun (WGS) entry which is preliminary data.</text>
</comment>
<dbReference type="GeneID" id="78826465"/>